<comment type="subcellular location">
    <subcellularLocation>
        <location evidence="1">Cell outer membrane</location>
    </subcellularLocation>
</comment>
<dbReference type="InterPro" id="IPR000531">
    <property type="entry name" value="Beta-barrel_TonB"/>
</dbReference>
<dbReference type="GO" id="GO:0009279">
    <property type="term" value="C:cell outer membrane"/>
    <property type="evidence" value="ECO:0007669"/>
    <property type="project" value="UniProtKB-SubCell"/>
</dbReference>
<sequence>MEPWSATLTSISAWRYWKWDVANDRDYIGVPIQLVQRIPSRQDQFSQELRIASNGGGKLNYVGGLYVFSQTINGAPTSVYGPASAYWLISTTIFAAADRPDNLTDGYGQYGNSDFKMDSYAAFGEVNDEIAPRLTATLGLRYTYEDKKGDYATTVSGGVPFSTLPDPATCTALNGATLNGKDNAKLSCSDRNAIPCRTAAAACRAAVTWRGSSPTTR</sequence>
<keyword evidence="3" id="KW-0998">Cell outer membrane</keyword>
<keyword evidence="5" id="KW-0675">Receptor</keyword>
<dbReference type="AlphaFoldDB" id="A0A974P1F0"/>
<feature type="domain" description="TonB-dependent receptor-like beta-barrel" evidence="4">
    <location>
        <begin position="14"/>
        <end position="156"/>
    </location>
</feature>
<keyword evidence="2" id="KW-0472">Membrane</keyword>
<evidence type="ECO:0000256" key="2">
    <source>
        <dbReference type="ARBA" id="ARBA00023136"/>
    </source>
</evidence>
<dbReference type="Gene3D" id="2.40.170.20">
    <property type="entry name" value="TonB-dependent receptor, beta-barrel domain"/>
    <property type="match status" value="1"/>
</dbReference>
<evidence type="ECO:0000256" key="1">
    <source>
        <dbReference type="ARBA" id="ARBA00004442"/>
    </source>
</evidence>
<proteinExistence type="predicted"/>
<evidence type="ECO:0000313" key="5">
    <source>
        <dbReference type="EMBL" id="QQZ49194.1"/>
    </source>
</evidence>
<dbReference type="SUPFAM" id="SSF56935">
    <property type="entry name" value="Porins"/>
    <property type="match status" value="1"/>
</dbReference>
<evidence type="ECO:0000259" key="4">
    <source>
        <dbReference type="Pfam" id="PF00593"/>
    </source>
</evidence>
<name>A0A974P1F0_9CAUL</name>
<dbReference type="Pfam" id="PF00593">
    <property type="entry name" value="TonB_dep_Rec_b-barrel"/>
    <property type="match status" value="1"/>
</dbReference>
<gene>
    <name evidence="5" type="ORF">JKL49_18965</name>
</gene>
<dbReference type="EMBL" id="CP068570">
    <property type="protein sequence ID" value="QQZ49194.1"/>
    <property type="molecule type" value="Genomic_DNA"/>
</dbReference>
<dbReference type="InterPro" id="IPR036942">
    <property type="entry name" value="Beta-barrel_TonB_sf"/>
</dbReference>
<reference evidence="5" key="1">
    <citation type="submission" date="2021-01" db="EMBL/GenBank/DDBJ databases">
        <title>Genome sequence of Phenylobacterium sp. 20VBR1 isolated from a valley glaceir, Ny-Alesund, Svalbard.</title>
        <authorList>
            <person name="Thomas F.A."/>
            <person name="Krishnan K.P."/>
            <person name="Sinha R.K."/>
        </authorList>
    </citation>
    <scope>NUCLEOTIDE SEQUENCE</scope>
    <source>
        <strain evidence="5">20VBR1</strain>
    </source>
</reference>
<organism evidence="5">
    <name type="scientific">Phenylobacterium glaciei</name>
    <dbReference type="NCBI Taxonomy" id="2803784"/>
    <lineage>
        <taxon>Bacteria</taxon>
        <taxon>Pseudomonadati</taxon>
        <taxon>Pseudomonadota</taxon>
        <taxon>Alphaproteobacteria</taxon>
        <taxon>Caulobacterales</taxon>
        <taxon>Caulobacteraceae</taxon>
        <taxon>Phenylobacterium</taxon>
    </lineage>
</organism>
<evidence type="ECO:0000256" key="3">
    <source>
        <dbReference type="ARBA" id="ARBA00023237"/>
    </source>
</evidence>
<protein>
    <submittedName>
        <fullName evidence="5">TonB-dependent receptor</fullName>
    </submittedName>
</protein>
<accession>A0A974P1F0</accession>